<dbReference type="EC" id="1.4.3.16" evidence="4"/>
<evidence type="ECO:0000256" key="2">
    <source>
        <dbReference type="ARBA" id="ARBA00023002"/>
    </source>
</evidence>
<dbReference type="SUPFAM" id="SSF56425">
    <property type="entry name" value="Succinate dehydrogenase/fumarate reductase flavoprotein, catalytic domain"/>
    <property type="match status" value="1"/>
</dbReference>
<gene>
    <name evidence="4" type="ORF">MNBD_NITROSPIRAE01-1314</name>
</gene>
<dbReference type="AlphaFoldDB" id="A0A3B1DN89"/>
<sequence length="528" mass="57057">MNAFEFSKQGVIDGREARKKGEMPRLSEDEKKALLSRYHPDLKEEAYTTIRIGVNKGQKTVHEVVRLLEGESPLAENPPDLTPKHQVDVLVIGGGGAGASAALMAQSAGSKVLMSTKLRLGDSNTVMAEGGMQVAISPEDSPVRHFLDTLKGGQMANDRTLLKTLVSEGPANAKWLMDLGVMFDREEDGNLSIRSGGGSSLPRLLRCKDYTGLELMRVLKDAVLNEDIEILEFSPVIEFLTDGDGTCTGAVLKDLDTDKRIVVQAKTVILATGGIGRLHIQGFPTSNHYGATGDGLALSYRAGAELKFQDTFQYHPTGSIFPEAMAGLLVTEAIRSVGAQLLNVKGERFVYELETRDAVASAVIRECEEGRGVETPAGRKGVWLDMPLVDVLHGKGTLADHFPNMLRQFSRYDIDITKAPVLIYPTLHYQNGGVKIDVEGESTLKNLFVAGEASGGIHGRNRLMGNSLLDIVVYGRRAGVAAAKRASALGFCPLTLKHLEDFKTQKKAAGVVSETVSPILFPDYVNKG</sequence>
<dbReference type="PANTHER" id="PTHR11632">
    <property type="entry name" value="SUCCINATE DEHYDROGENASE 2 FLAVOPROTEIN SUBUNIT"/>
    <property type="match status" value="1"/>
</dbReference>
<dbReference type="PANTHER" id="PTHR11632:SF51">
    <property type="entry name" value="SUCCINATE DEHYDROGENASE [UBIQUINONE] FLAVOPROTEIN SUBUNIT, MITOCHONDRIAL"/>
    <property type="match status" value="1"/>
</dbReference>
<dbReference type="InterPro" id="IPR027477">
    <property type="entry name" value="Succ_DH/fumarate_Rdtase_cat_sf"/>
</dbReference>
<keyword evidence="2 4" id="KW-0560">Oxidoreductase</keyword>
<evidence type="ECO:0000313" key="4">
    <source>
        <dbReference type="EMBL" id="VAX30197.1"/>
    </source>
</evidence>
<dbReference type="GO" id="GO:0009435">
    <property type="term" value="P:NAD+ biosynthetic process"/>
    <property type="evidence" value="ECO:0007669"/>
    <property type="project" value="UniProtKB-UniPathway"/>
</dbReference>
<feature type="domain" description="FAD-dependent oxidoreductase 2 FAD-binding" evidence="3">
    <location>
        <begin position="88"/>
        <end position="468"/>
    </location>
</feature>
<name>A0A3B1DN89_9ZZZZ</name>
<keyword evidence="1" id="KW-0285">Flavoprotein</keyword>
<dbReference type="InterPro" id="IPR030664">
    <property type="entry name" value="SdhA/FrdA/AprA"/>
</dbReference>
<organism evidence="4">
    <name type="scientific">hydrothermal vent metagenome</name>
    <dbReference type="NCBI Taxonomy" id="652676"/>
    <lineage>
        <taxon>unclassified sequences</taxon>
        <taxon>metagenomes</taxon>
        <taxon>ecological metagenomes</taxon>
    </lineage>
</organism>
<dbReference type="EMBL" id="UOGF01000059">
    <property type="protein sequence ID" value="VAX30197.1"/>
    <property type="molecule type" value="Genomic_DNA"/>
</dbReference>
<dbReference type="GO" id="GO:0008734">
    <property type="term" value="F:L-aspartate oxidase activity"/>
    <property type="evidence" value="ECO:0007669"/>
    <property type="project" value="UniProtKB-EC"/>
</dbReference>
<evidence type="ECO:0000259" key="3">
    <source>
        <dbReference type="Pfam" id="PF00890"/>
    </source>
</evidence>
<dbReference type="InterPro" id="IPR003953">
    <property type="entry name" value="FAD-dep_OxRdtase_2_FAD-bd"/>
</dbReference>
<dbReference type="SUPFAM" id="SSF51905">
    <property type="entry name" value="FAD/NAD(P)-binding domain"/>
    <property type="match status" value="1"/>
</dbReference>
<protein>
    <submittedName>
        <fullName evidence="4">L-aspartate oxidase</fullName>
        <ecNumber evidence="4">1.4.3.16</ecNumber>
    </submittedName>
</protein>
<dbReference type="Pfam" id="PF00890">
    <property type="entry name" value="FAD_binding_2"/>
    <property type="match status" value="1"/>
</dbReference>
<dbReference type="InterPro" id="IPR036188">
    <property type="entry name" value="FAD/NAD-bd_sf"/>
</dbReference>
<evidence type="ECO:0000256" key="1">
    <source>
        <dbReference type="ARBA" id="ARBA00022630"/>
    </source>
</evidence>
<dbReference type="Gene3D" id="3.90.700.10">
    <property type="entry name" value="Succinate dehydrogenase/fumarate reductase flavoprotein, catalytic domain"/>
    <property type="match status" value="1"/>
</dbReference>
<dbReference type="UniPathway" id="UPA00253">
    <property type="reaction ID" value="UER00326"/>
</dbReference>
<reference evidence="4" key="1">
    <citation type="submission" date="2018-06" db="EMBL/GenBank/DDBJ databases">
        <authorList>
            <person name="Zhirakovskaya E."/>
        </authorList>
    </citation>
    <scope>NUCLEOTIDE SEQUENCE</scope>
</reference>
<proteinExistence type="predicted"/>
<accession>A0A3B1DN89</accession>
<dbReference type="Gene3D" id="3.50.50.60">
    <property type="entry name" value="FAD/NAD(P)-binding domain"/>
    <property type="match status" value="1"/>
</dbReference>
<dbReference type="PRINTS" id="PR00368">
    <property type="entry name" value="FADPNR"/>
</dbReference>